<evidence type="ECO:0000313" key="3">
    <source>
        <dbReference type="Proteomes" id="UP000075683"/>
    </source>
</evidence>
<evidence type="ECO:0000256" key="1">
    <source>
        <dbReference type="SAM" id="MobiDB-lite"/>
    </source>
</evidence>
<dbReference type="EMBL" id="LQYT01000009">
    <property type="protein sequence ID" value="KYD22679.1"/>
    <property type="molecule type" value="Genomic_DNA"/>
</dbReference>
<gene>
    <name evidence="2" type="ORF">B4135_1162</name>
</gene>
<proteinExistence type="predicted"/>
<feature type="compositionally biased region" description="Basic and acidic residues" evidence="1">
    <location>
        <begin position="1"/>
        <end position="17"/>
    </location>
</feature>
<dbReference type="STRING" id="301148.B4135_1162"/>
<organism evidence="2 3">
    <name type="scientific">Caldibacillus debilis</name>
    <dbReference type="NCBI Taxonomy" id="301148"/>
    <lineage>
        <taxon>Bacteria</taxon>
        <taxon>Bacillati</taxon>
        <taxon>Bacillota</taxon>
        <taxon>Bacilli</taxon>
        <taxon>Bacillales</taxon>
        <taxon>Bacillaceae</taxon>
        <taxon>Caldibacillus</taxon>
    </lineage>
</organism>
<name>A0A150MEF8_9BACI</name>
<accession>A0A150MEF8</accession>
<feature type="compositionally biased region" description="Basic and acidic residues" evidence="1">
    <location>
        <begin position="33"/>
        <end position="49"/>
    </location>
</feature>
<sequence>MVRRKAAEVAGRRREPGKAFGPAGVPHISPSCGRKEPAADIRPGGEDPL</sequence>
<protein>
    <submittedName>
        <fullName evidence="2">Uncharacterized protein</fullName>
    </submittedName>
</protein>
<reference evidence="2 3" key="1">
    <citation type="submission" date="2016-01" db="EMBL/GenBank/DDBJ databases">
        <title>Draft Genome Sequences of Seven Thermophilic Sporeformers Isolated from Foods.</title>
        <authorList>
            <person name="Berendsen E.M."/>
            <person name="Wells-Bennik M.H."/>
            <person name="Krawcyk A.O."/>
            <person name="De Jong A."/>
            <person name="Holsappel S."/>
            <person name="Eijlander R.T."/>
            <person name="Kuipers O.P."/>
        </authorList>
    </citation>
    <scope>NUCLEOTIDE SEQUENCE [LARGE SCALE GENOMIC DNA]</scope>
    <source>
        <strain evidence="2 3">B4135</strain>
    </source>
</reference>
<comment type="caution">
    <text evidence="2">The sequence shown here is derived from an EMBL/GenBank/DDBJ whole genome shotgun (WGS) entry which is preliminary data.</text>
</comment>
<dbReference type="Proteomes" id="UP000075683">
    <property type="component" value="Unassembled WGS sequence"/>
</dbReference>
<evidence type="ECO:0000313" key="2">
    <source>
        <dbReference type="EMBL" id="KYD22679.1"/>
    </source>
</evidence>
<dbReference type="AlphaFoldDB" id="A0A150MEF8"/>
<feature type="region of interest" description="Disordered" evidence="1">
    <location>
        <begin position="1"/>
        <end position="49"/>
    </location>
</feature>